<dbReference type="Proteomes" id="UP000288096">
    <property type="component" value="Unassembled WGS sequence"/>
</dbReference>
<sequence>MASNEPAGGIRQVAQAVVELEKGIQDNLKANEDLPNQAEQLRKTATYFKTGRSEKHIQENAVHSFPASFGRHRPEKNP</sequence>
<evidence type="ECO:0000313" key="2">
    <source>
        <dbReference type="Proteomes" id="UP000288096"/>
    </source>
</evidence>
<proteinExistence type="predicted"/>
<comment type="caution">
    <text evidence="1">The sequence shown here is derived from an EMBL/GenBank/DDBJ whole genome shotgun (WGS) entry which is preliminary data.</text>
</comment>
<evidence type="ECO:0000313" key="1">
    <source>
        <dbReference type="EMBL" id="GBC59834.1"/>
    </source>
</evidence>
<keyword evidence="2" id="KW-1185">Reference proteome</keyword>
<protein>
    <submittedName>
        <fullName evidence="1">Uncharacterized protein</fullName>
    </submittedName>
</protein>
<dbReference type="AlphaFoldDB" id="A0A401FS91"/>
<gene>
    <name evidence="1" type="ORF">DENIS_0775</name>
</gene>
<dbReference type="EMBL" id="BEXT01000001">
    <property type="protein sequence ID" value="GBC59834.1"/>
    <property type="molecule type" value="Genomic_DNA"/>
</dbReference>
<accession>A0A401FS91</accession>
<dbReference type="RefSeq" id="WP_124327313.1">
    <property type="nucleotide sequence ID" value="NZ_BEXT01000001.1"/>
</dbReference>
<name>A0A401FS91_9BACT</name>
<organism evidence="1 2">
    <name type="scientific">Desulfonema ishimotonii</name>
    <dbReference type="NCBI Taxonomy" id="45657"/>
    <lineage>
        <taxon>Bacteria</taxon>
        <taxon>Pseudomonadati</taxon>
        <taxon>Thermodesulfobacteriota</taxon>
        <taxon>Desulfobacteria</taxon>
        <taxon>Desulfobacterales</taxon>
        <taxon>Desulfococcaceae</taxon>
        <taxon>Desulfonema</taxon>
    </lineage>
</organism>
<reference evidence="2" key="2">
    <citation type="submission" date="2019-01" db="EMBL/GenBank/DDBJ databases">
        <title>Genome sequence of Desulfonema ishimotonii strain Tokyo 01.</title>
        <authorList>
            <person name="Fukui M."/>
        </authorList>
    </citation>
    <scope>NUCLEOTIDE SEQUENCE [LARGE SCALE GENOMIC DNA]</scope>
    <source>
        <strain evidence="2">Tokyo 01</strain>
    </source>
</reference>
<reference evidence="2" key="1">
    <citation type="submission" date="2017-11" db="EMBL/GenBank/DDBJ databases">
        <authorList>
            <person name="Watanabe M."/>
            <person name="Kojima H."/>
        </authorList>
    </citation>
    <scope>NUCLEOTIDE SEQUENCE [LARGE SCALE GENOMIC DNA]</scope>
    <source>
        <strain evidence="2">Tokyo 01</strain>
    </source>
</reference>